<organism evidence="18 19">
    <name type="scientific">Natronocella acetinitrilica</name>
    <dbReference type="NCBI Taxonomy" id="414046"/>
    <lineage>
        <taxon>Bacteria</taxon>
        <taxon>Pseudomonadati</taxon>
        <taxon>Pseudomonadota</taxon>
        <taxon>Gammaproteobacteria</taxon>
        <taxon>Chromatiales</taxon>
        <taxon>Ectothiorhodospiraceae</taxon>
        <taxon>Natronocella</taxon>
    </lineage>
</organism>
<dbReference type="Proteomes" id="UP001205843">
    <property type="component" value="Unassembled WGS sequence"/>
</dbReference>
<keyword evidence="7 16" id="KW-0548">Nucleotidyltransferase</keyword>
<feature type="binding site" evidence="16">
    <location>
        <position position="103"/>
    </location>
    <ligand>
        <name>Mg(2+)</name>
        <dbReference type="ChEBI" id="CHEBI:18420"/>
    </ligand>
</feature>
<dbReference type="InterPro" id="IPR053848">
    <property type="entry name" value="IMS_HHH_1"/>
</dbReference>
<dbReference type="Gene3D" id="3.30.1490.100">
    <property type="entry name" value="DNA polymerase, Y-family, little finger domain"/>
    <property type="match status" value="1"/>
</dbReference>
<dbReference type="GO" id="GO:0005829">
    <property type="term" value="C:cytosol"/>
    <property type="evidence" value="ECO:0007669"/>
    <property type="project" value="TreeGrafter"/>
</dbReference>
<keyword evidence="13 16" id="KW-0238">DNA-binding</keyword>
<evidence type="ECO:0000256" key="16">
    <source>
        <dbReference type="HAMAP-Rule" id="MF_01113"/>
    </source>
</evidence>
<evidence type="ECO:0000256" key="14">
    <source>
        <dbReference type="ARBA" id="ARBA00023204"/>
    </source>
</evidence>
<evidence type="ECO:0000313" key="19">
    <source>
        <dbReference type="Proteomes" id="UP001205843"/>
    </source>
</evidence>
<dbReference type="Pfam" id="PF11799">
    <property type="entry name" value="IMS_C"/>
    <property type="match status" value="1"/>
</dbReference>
<dbReference type="InterPro" id="IPR036775">
    <property type="entry name" value="DNA_pol_Y-fam_lit_finger_sf"/>
</dbReference>
<keyword evidence="10 16" id="KW-0227">DNA damage</keyword>
<evidence type="ECO:0000256" key="15">
    <source>
        <dbReference type="ARBA" id="ARBA00049244"/>
    </source>
</evidence>
<feature type="domain" description="UmuC" evidence="17">
    <location>
        <begin position="4"/>
        <end position="185"/>
    </location>
</feature>
<keyword evidence="14 16" id="KW-0234">DNA repair</keyword>
<dbReference type="SUPFAM" id="SSF56672">
    <property type="entry name" value="DNA/RNA polymerases"/>
    <property type="match status" value="1"/>
</dbReference>
<dbReference type="CDD" id="cd03586">
    <property type="entry name" value="PolY_Pol_IV_kappa"/>
    <property type="match status" value="1"/>
</dbReference>
<evidence type="ECO:0000256" key="7">
    <source>
        <dbReference type="ARBA" id="ARBA00022695"/>
    </source>
</evidence>
<dbReference type="InterPro" id="IPR050116">
    <property type="entry name" value="DNA_polymerase-Y"/>
</dbReference>
<evidence type="ECO:0000313" key="18">
    <source>
        <dbReference type="EMBL" id="MCP1675362.1"/>
    </source>
</evidence>
<feature type="site" description="Substrate discrimination" evidence="16">
    <location>
        <position position="13"/>
    </location>
</feature>
<dbReference type="PANTHER" id="PTHR11076">
    <property type="entry name" value="DNA REPAIR POLYMERASE UMUC / TRANSFERASE FAMILY MEMBER"/>
    <property type="match status" value="1"/>
</dbReference>
<keyword evidence="9 16" id="KW-0479">Metal-binding</keyword>
<evidence type="ECO:0000256" key="4">
    <source>
        <dbReference type="ARBA" id="ARBA00022457"/>
    </source>
</evidence>
<dbReference type="SUPFAM" id="SSF100879">
    <property type="entry name" value="Lesion bypass DNA polymerase (Y-family), little finger domain"/>
    <property type="match status" value="1"/>
</dbReference>
<keyword evidence="19" id="KW-1185">Reference proteome</keyword>
<evidence type="ECO:0000256" key="2">
    <source>
        <dbReference type="ARBA" id="ARBA00010945"/>
    </source>
</evidence>
<dbReference type="GO" id="GO:0042276">
    <property type="term" value="P:error-prone translesion synthesis"/>
    <property type="evidence" value="ECO:0007669"/>
    <property type="project" value="TreeGrafter"/>
</dbReference>
<evidence type="ECO:0000256" key="6">
    <source>
        <dbReference type="ARBA" id="ARBA00022679"/>
    </source>
</evidence>
<comment type="catalytic activity">
    <reaction evidence="15 16">
        <text>DNA(n) + a 2'-deoxyribonucleoside 5'-triphosphate = DNA(n+1) + diphosphate</text>
        <dbReference type="Rhea" id="RHEA:22508"/>
        <dbReference type="Rhea" id="RHEA-COMP:17339"/>
        <dbReference type="Rhea" id="RHEA-COMP:17340"/>
        <dbReference type="ChEBI" id="CHEBI:33019"/>
        <dbReference type="ChEBI" id="CHEBI:61560"/>
        <dbReference type="ChEBI" id="CHEBI:173112"/>
        <dbReference type="EC" id="2.7.7.7"/>
    </reaction>
</comment>
<dbReference type="InterPro" id="IPR043128">
    <property type="entry name" value="Rev_trsase/Diguanyl_cyclase"/>
</dbReference>
<proteinExistence type="inferred from homology"/>
<dbReference type="InterPro" id="IPR001126">
    <property type="entry name" value="UmuC"/>
</dbReference>
<feature type="active site" evidence="16">
    <location>
        <position position="104"/>
    </location>
</feature>
<evidence type="ECO:0000256" key="12">
    <source>
        <dbReference type="ARBA" id="ARBA00022932"/>
    </source>
</evidence>
<dbReference type="Gene3D" id="1.10.150.20">
    <property type="entry name" value="5' to 3' exonuclease, C-terminal subdomain"/>
    <property type="match status" value="1"/>
</dbReference>
<dbReference type="GO" id="GO:0003684">
    <property type="term" value="F:damaged DNA binding"/>
    <property type="evidence" value="ECO:0007669"/>
    <property type="project" value="InterPro"/>
</dbReference>
<dbReference type="Gene3D" id="3.40.1170.60">
    <property type="match status" value="1"/>
</dbReference>
<evidence type="ECO:0000256" key="1">
    <source>
        <dbReference type="ARBA" id="ARBA00004496"/>
    </source>
</evidence>
<gene>
    <name evidence="16" type="primary">dinB</name>
    <name evidence="18" type="ORF">J2T57_002510</name>
</gene>
<keyword evidence="11 16" id="KW-0460">Magnesium</keyword>
<dbReference type="GO" id="GO:0003887">
    <property type="term" value="F:DNA-directed DNA polymerase activity"/>
    <property type="evidence" value="ECO:0007669"/>
    <property type="project" value="UniProtKB-UniRule"/>
</dbReference>
<comment type="subunit">
    <text evidence="3 16">Monomer.</text>
</comment>
<keyword evidence="4 16" id="KW-0515">Mutator protein</keyword>
<dbReference type="RefSeq" id="WP_253478704.1">
    <property type="nucleotide sequence ID" value="NZ_JALJXV010000005.1"/>
</dbReference>
<dbReference type="FunFam" id="3.40.1170.60:FF:000001">
    <property type="entry name" value="DNA polymerase IV"/>
    <property type="match status" value="1"/>
</dbReference>
<comment type="caution">
    <text evidence="18">The sequence shown here is derived from an EMBL/GenBank/DDBJ whole genome shotgun (WGS) entry which is preliminary data.</text>
</comment>
<evidence type="ECO:0000256" key="8">
    <source>
        <dbReference type="ARBA" id="ARBA00022705"/>
    </source>
</evidence>
<dbReference type="Pfam" id="PF00817">
    <property type="entry name" value="IMS"/>
    <property type="match status" value="1"/>
</dbReference>
<dbReference type="InterPro" id="IPR043502">
    <property type="entry name" value="DNA/RNA_pol_sf"/>
</dbReference>
<dbReference type="Gene3D" id="3.30.70.270">
    <property type="match status" value="1"/>
</dbReference>
<evidence type="ECO:0000256" key="13">
    <source>
        <dbReference type="ARBA" id="ARBA00023125"/>
    </source>
</evidence>
<dbReference type="AlphaFoldDB" id="A0AAE3G4S4"/>
<comment type="similarity">
    <text evidence="2 16">Belongs to the DNA polymerase type-Y family.</text>
</comment>
<dbReference type="FunFam" id="3.30.1490.100:FF:000004">
    <property type="entry name" value="DNA polymerase IV"/>
    <property type="match status" value="1"/>
</dbReference>
<evidence type="ECO:0000256" key="10">
    <source>
        <dbReference type="ARBA" id="ARBA00022763"/>
    </source>
</evidence>
<keyword evidence="12 16" id="KW-0239">DNA-directed DNA polymerase</keyword>
<keyword evidence="8 16" id="KW-0235">DNA replication</keyword>
<dbReference type="GO" id="GO:0009432">
    <property type="term" value="P:SOS response"/>
    <property type="evidence" value="ECO:0007669"/>
    <property type="project" value="TreeGrafter"/>
</dbReference>
<evidence type="ECO:0000256" key="5">
    <source>
        <dbReference type="ARBA" id="ARBA00022490"/>
    </source>
</evidence>
<dbReference type="EMBL" id="JALJXV010000005">
    <property type="protein sequence ID" value="MCP1675362.1"/>
    <property type="molecule type" value="Genomic_DNA"/>
</dbReference>
<comment type="cofactor">
    <cofactor evidence="16">
        <name>Mg(2+)</name>
        <dbReference type="ChEBI" id="CHEBI:18420"/>
    </cofactor>
    <text evidence="16">Binds 2 magnesium ions per subunit.</text>
</comment>
<dbReference type="PROSITE" id="PS50173">
    <property type="entry name" value="UMUC"/>
    <property type="match status" value="1"/>
</dbReference>
<protein>
    <recommendedName>
        <fullName evidence="16">DNA polymerase IV</fullName>
        <shortName evidence="16">Pol IV</shortName>
        <ecNumber evidence="16">2.7.7.7</ecNumber>
    </recommendedName>
</protein>
<evidence type="ECO:0000256" key="9">
    <source>
        <dbReference type="ARBA" id="ARBA00022723"/>
    </source>
</evidence>
<dbReference type="PANTHER" id="PTHR11076:SF33">
    <property type="entry name" value="DNA POLYMERASE KAPPA"/>
    <property type="match status" value="1"/>
</dbReference>
<reference evidence="18" key="1">
    <citation type="submission" date="2022-03" db="EMBL/GenBank/DDBJ databases">
        <title>Genomic Encyclopedia of Type Strains, Phase III (KMG-III): the genomes of soil and plant-associated and newly described type strains.</title>
        <authorList>
            <person name="Whitman W."/>
        </authorList>
    </citation>
    <scope>NUCLEOTIDE SEQUENCE</scope>
    <source>
        <strain evidence="18">ANL 6-2</strain>
    </source>
</reference>
<dbReference type="EC" id="2.7.7.7" evidence="16"/>
<dbReference type="Pfam" id="PF21999">
    <property type="entry name" value="IMS_HHH_1"/>
    <property type="match status" value="1"/>
</dbReference>
<dbReference type="HAMAP" id="MF_01113">
    <property type="entry name" value="DNApol_IV"/>
    <property type="match status" value="1"/>
</dbReference>
<dbReference type="GO" id="GO:0006281">
    <property type="term" value="P:DNA repair"/>
    <property type="evidence" value="ECO:0007669"/>
    <property type="project" value="UniProtKB-UniRule"/>
</dbReference>
<keyword evidence="5 16" id="KW-0963">Cytoplasm</keyword>
<sequence>MRKILHLDMDAFYAAIEQRDDPALRGRPVIVGGSPDGRGVVATCSYEARRFGIHSAMPAARAVRLCPDAVFIRPRFDAYRSVSRQVQSIFRDYTDLVEPLSLDEAYLDVTGTPGFSGSATLIARDIKRRVREGTGLTISAGVSYNKFLAKQASDLDKPDGLHLITPEAGAAFVAELPIGRFHGVGRATERRMHALGIHVGADLLRFSLEELQQAFGKRAPFYYDIARGIDHRPVQATRERKSIGAETTFAHDLVRPMDMLEALQPLAAKAVTSMAGKRLVAHTVTLKVKYADFEQITRSRSDRFAYRTEESVMRVVSGLLSDTEAGHRPVRLLGVTLSGLAPAAEGVAEQLAWRF</sequence>
<dbReference type="InterPro" id="IPR022880">
    <property type="entry name" value="DNApol_IV"/>
</dbReference>
<evidence type="ECO:0000256" key="11">
    <source>
        <dbReference type="ARBA" id="ARBA00022842"/>
    </source>
</evidence>
<comment type="subcellular location">
    <subcellularLocation>
        <location evidence="1 16">Cytoplasm</location>
    </subcellularLocation>
</comment>
<comment type="function">
    <text evidence="16">Poorly processive, error-prone DNA polymerase involved in untargeted mutagenesis. Copies undamaged DNA at stalled replication forks, which arise in vivo from mismatched or misaligned primer ends. These misaligned primers can be extended by PolIV. Exhibits no 3'-5' exonuclease (proofreading) activity. May be involved in translesional synthesis, in conjunction with the beta clamp from PolIII.</text>
</comment>
<evidence type="ECO:0000256" key="3">
    <source>
        <dbReference type="ARBA" id="ARBA00011245"/>
    </source>
</evidence>
<dbReference type="GO" id="GO:0006261">
    <property type="term" value="P:DNA-templated DNA replication"/>
    <property type="evidence" value="ECO:0007669"/>
    <property type="project" value="UniProtKB-UniRule"/>
</dbReference>
<dbReference type="NCBIfam" id="NF002677">
    <property type="entry name" value="PRK02406.1"/>
    <property type="match status" value="1"/>
</dbReference>
<dbReference type="GO" id="GO:0000287">
    <property type="term" value="F:magnesium ion binding"/>
    <property type="evidence" value="ECO:0007669"/>
    <property type="project" value="UniProtKB-UniRule"/>
</dbReference>
<name>A0AAE3G4S4_9GAMM</name>
<evidence type="ECO:0000259" key="17">
    <source>
        <dbReference type="PROSITE" id="PS50173"/>
    </source>
</evidence>
<accession>A0AAE3G4S4</accession>
<feature type="binding site" evidence="16">
    <location>
        <position position="8"/>
    </location>
    <ligand>
        <name>Mg(2+)</name>
        <dbReference type="ChEBI" id="CHEBI:18420"/>
    </ligand>
</feature>
<dbReference type="InterPro" id="IPR017961">
    <property type="entry name" value="DNA_pol_Y-fam_little_finger"/>
</dbReference>
<keyword evidence="6 16" id="KW-0808">Transferase</keyword>